<dbReference type="SUPFAM" id="SSF52980">
    <property type="entry name" value="Restriction endonuclease-like"/>
    <property type="match status" value="1"/>
</dbReference>
<feature type="domain" description="Restriction endonuclease type IV Mrr" evidence="1">
    <location>
        <begin position="12"/>
        <end position="132"/>
    </location>
</feature>
<name>A0ABX2XFL6_9FLAO</name>
<dbReference type="RefSeq" id="WP_065450729.1">
    <property type="nucleotide sequence ID" value="NZ_LVEN01000038.1"/>
</dbReference>
<evidence type="ECO:0000313" key="2">
    <source>
        <dbReference type="EMBL" id="OCB71209.1"/>
    </source>
</evidence>
<dbReference type="Proteomes" id="UP000093343">
    <property type="component" value="Unassembled WGS sequence"/>
</dbReference>
<evidence type="ECO:0000259" key="1">
    <source>
        <dbReference type="Pfam" id="PF04471"/>
    </source>
</evidence>
<keyword evidence="3" id="KW-1185">Reference proteome</keyword>
<dbReference type="InterPro" id="IPR007560">
    <property type="entry name" value="Restrct_endonuc_IV_Mrr"/>
</dbReference>
<dbReference type="Pfam" id="PF04471">
    <property type="entry name" value="Mrr_cat"/>
    <property type="match status" value="1"/>
</dbReference>
<dbReference type="Gene3D" id="3.40.1350.10">
    <property type="match status" value="1"/>
</dbReference>
<reference evidence="3" key="1">
    <citation type="submission" date="2016-03" db="EMBL/GenBank/DDBJ databases">
        <title>Draft genome sequence of Paenibacillus glacialis DSM 22343.</title>
        <authorList>
            <person name="Shin S.-K."/>
            <person name="Yi H."/>
        </authorList>
    </citation>
    <scope>NUCLEOTIDE SEQUENCE [LARGE SCALE GENOMIC DNA]</scope>
    <source>
        <strain evidence="3">CCUG 60099</strain>
    </source>
</reference>
<evidence type="ECO:0000313" key="3">
    <source>
        <dbReference type="Proteomes" id="UP000093343"/>
    </source>
</evidence>
<dbReference type="InterPro" id="IPR011856">
    <property type="entry name" value="tRNA_endonuc-like_dom_sf"/>
</dbReference>
<accession>A0ABX2XFL6</accession>
<organism evidence="2 3">
    <name type="scientific">Flavobacterium piscis</name>
    <dbReference type="NCBI Taxonomy" id="1114874"/>
    <lineage>
        <taxon>Bacteria</taxon>
        <taxon>Pseudomonadati</taxon>
        <taxon>Bacteroidota</taxon>
        <taxon>Flavobacteriia</taxon>
        <taxon>Flavobacteriales</taxon>
        <taxon>Flavobacteriaceae</taxon>
        <taxon>Flavobacterium</taxon>
    </lineage>
</organism>
<sequence>MKYKIEDINFTKITPKAFENLCYDLLVNYNFHNLIWRDGGSDNGRDIEGNSNYLNPFSTIEQKWFFECKHYSAGVPPADLNSKIAWADAEQPNFLVFFVSSYITTSARDWLEKISTQKKYKILLVEGPDLKNRIVQYSDLVERYFSENKYEKLFKDMKDYKIKFNINPSYEILKEIIENINLDKLDKEDLGFIILNFYEQYKAFEGRNDYYGDFDGKIIIRVLEHLKKITTNDRLTSFDEYKENYDELGGVGFLDEMYWLDEEDNEVEMENYPFQYYDLHLNYKKEQKFWNVGRYVFIIFEDLAFEIFKDNETEIRIIKDFNPEKLPQASLNLPENIVEKFKKYAEKFVT</sequence>
<proteinExistence type="predicted"/>
<protein>
    <recommendedName>
        <fullName evidence="1">Restriction endonuclease type IV Mrr domain-containing protein</fullName>
    </recommendedName>
</protein>
<comment type="caution">
    <text evidence="2">The sequence shown here is derived from an EMBL/GenBank/DDBJ whole genome shotgun (WGS) entry which is preliminary data.</text>
</comment>
<dbReference type="EMBL" id="LVEN01000038">
    <property type="protein sequence ID" value="OCB71209.1"/>
    <property type="molecule type" value="Genomic_DNA"/>
</dbReference>
<dbReference type="InterPro" id="IPR011335">
    <property type="entry name" value="Restrct_endonuc-II-like"/>
</dbReference>
<gene>
    <name evidence="2" type="ORF">FLP_17005</name>
</gene>